<evidence type="ECO:0000313" key="2">
    <source>
        <dbReference type="EMBL" id="ELR5219932.1"/>
    </source>
</evidence>
<comment type="caution">
    <text evidence="2">The sequence shown here is derived from an EMBL/GenBank/DDBJ whole genome shotgun (WGS) entry which is preliminary data.</text>
</comment>
<organism evidence="2">
    <name type="scientific">Providencia rettgeri</name>
    <dbReference type="NCBI Taxonomy" id="587"/>
    <lineage>
        <taxon>Bacteria</taxon>
        <taxon>Pseudomonadati</taxon>
        <taxon>Pseudomonadota</taxon>
        <taxon>Gammaproteobacteria</taxon>
        <taxon>Enterobacterales</taxon>
        <taxon>Morganellaceae</taxon>
        <taxon>Providencia</taxon>
    </lineage>
</organism>
<evidence type="ECO:0000313" key="4">
    <source>
        <dbReference type="EMBL" id="EMR4592119.1"/>
    </source>
</evidence>
<accession>A0AAD2ZKE5</accession>
<dbReference type="AlphaFoldDB" id="A0AAD2ZKE5"/>
<protein>
    <submittedName>
        <fullName evidence="2">DUF3088 family protein</fullName>
    </submittedName>
</protein>
<proteinExistence type="predicted"/>
<dbReference type="EMBL" id="ABEXCJ040000043">
    <property type="protein sequence ID" value="ELR5219932.1"/>
    <property type="molecule type" value="Genomic_DNA"/>
</dbReference>
<dbReference type="EMBL" id="ABEXCJ050000043">
    <property type="protein sequence ID" value="EMR4592119.1"/>
    <property type="molecule type" value="Genomic_DNA"/>
</dbReference>
<dbReference type="EMBL" id="ABEXCJ050000004">
    <property type="protein sequence ID" value="EMR4590283.1"/>
    <property type="molecule type" value="Genomic_DNA"/>
</dbReference>
<gene>
    <name evidence="3" type="ORF">M0K77_002617</name>
    <name evidence="4" type="ORF">M0K77_004516</name>
    <name evidence="1" type="ORF">M0K77_RS13085</name>
    <name evidence="2" type="ORF">M0K77_RS22580</name>
</gene>
<dbReference type="EMBL" id="ABEXCJ040000004">
    <property type="protein sequence ID" value="ELR5218096.1"/>
    <property type="molecule type" value="Genomic_DNA"/>
</dbReference>
<dbReference type="InterPro" id="IPR021439">
    <property type="entry name" value="DUF3088"/>
</dbReference>
<evidence type="ECO:0000313" key="3">
    <source>
        <dbReference type="EMBL" id="EMR4590283.1"/>
    </source>
</evidence>
<dbReference type="Pfam" id="PF11287">
    <property type="entry name" value="DUF3088"/>
    <property type="match status" value="1"/>
</dbReference>
<sequence>MKCKLYLLDMGFSDENYAGDTFFCPDCTMLEGVLAKNPNLADFIEVSYVGFEKPREPLVSLIGEQNQSLPVLMLPTGISSAYQSGCENNIAYISDLDSIISFLSDTYHTPKKHP</sequence>
<evidence type="ECO:0000313" key="1">
    <source>
        <dbReference type="EMBL" id="ELR5218096.1"/>
    </source>
</evidence>
<reference evidence="2" key="1">
    <citation type="submission" date="2023-10" db="EMBL/GenBank/DDBJ databases">
        <authorList>
            <consortium name="Clinical and Environmental Microbiology Branch: Whole genome sequencing antimicrobial resistance pathogens in the healthcare setting"/>
        </authorList>
    </citation>
    <scope>NUCLEOTIDE SEQUENCE</scope>
    <source>
        <strain evidence="2">2020QW-00022</strain>
    </source>
</reference>
<name>A0AAD2ZKE5_PRORE</name>